<evidence type="ECO:0000313" key="3">
    <source>
        <dbReference type="EMBL" id="RQP23663.1"/>
    </source>
</evidence>
<dbReference type="PROSITE" id="PS51257">
    <property type="entry name" value="PROKAR_LIPOPROTEIN"/>
    <property type="match status" value="1"/>
</dbReference>
<dbReference type="Pfam" id="PF05433">
    <property type="entry name" value="Rick_17kDa_Anti"/>
    <property type="match status" value="1"/>
</dbReference>
<proteinExistence type="predicted"/>
<evidence type="ECO:0000259" key="2">
    <source>
        <dbReference type="Pfam" id="PF05433"/>
    </source>
</evidence>
<dbReference type="OrthoDB" id="9153931at2"/>
<gene>
    <name evidence="3" type="ORF">DZC73_16160</name>
</gene>
<evidence type="ECO:0000313" key="4">
    <source>
        <dbReference type="Proteomes" id="UP000267464"/>
    </source>
</evidence>
<dbReference type="Proteomes" id="UP000267464">
    <property type="component" value="Unassembled WGS sequence"/>
</dbReference>
<evidence type="ECO:0000256" key="1">
    <source>
        <dbReference type="SAM" id="SignalP"/>
    </source>
</evidence>
<dbReference type="InterPro" id="IPR008816">
    <property type="entry name" value="Gly_zipper_2TM_dom"/>
</dbReference>
<keyword evidence="1" id="KW-0732">Signal</keyword>
<sequence>MKSSIALAGIVLFSVLATGCATRQPAPQAAQGSYQGVQYGVVQNIENVRAQSQTSGGGAVVGGVIGGLLGHQVDHGARKDFATGVGVVAGALIGNEIEKNNRGYRDVYRVTVQTERGGVRSFDYASLNDLRVGDRVRIENNQLYRW</sequence>
<feature type="signal peptide" evidence="1">
    <location>
        <begin position="1"/>
        <end position="23"/>
    </location>
</feature>
<dbReference type="RefSeq" id="WP_124541382.1">
    <property type="nucleotide sequence ID" value="NZ_QUSW01000004.1"/>
</dbReference>
<comment type="caution">
    <text evidence="3">The sequence shown here is derived from an EMBL/GenBank/DDBJ whole genome shotgun (WGS) entry which is preliminary data.</text>
</comment>
<name>A0A3N7HPN7_9BURK</name>
<accession>A0A3N7HPN7</accession>
<reference evidence="3 4" key="2">
    <citation type="submission" date="2018-12" db="EMBL/GenBank/DDBJ databases">
        <title>Rhizobacter gummiphilus sp. nov., a rubber-degrading bacterium isolated from the soil of a botanical garden in Japan.</title>
        <authorList>
            <person name="Shunsuke S.S."/>
        </authorList>
    </citation>
    <scope>NUCLEOTIDE SEQUENCE [LARGE SCALE GENOMIC DNA]</scope>
    <source>
        <strain evidence="3 4">S-16</strain>
    </source>
</reference>
<feature type="chain" id="PRO_5017938195" evidence="1">
    <location>
        <begin position="24"/>
        <end position="146"/>
    </location>
</feature>
<feature type="domain" description="Glycine zipper 2TM" evidence="2">
    <location>
        <begin position="57"/>
        <end position="98"/>
    </location>
</feature>
<dbReference type="GO" id="GO:0019867">
    <property type="term" value="C:outer membrane"/>
    <property type="evidence" value="ECO:0007669"/>
    <property type="project" value="InterPro"/>
</dbReference>
<keyword evidence="4" id="KW-1185">Reference proteome</keyword>
<organism evidence="3 4">
    <name type="scientific">Piscinibacter terrae</name>
    <dbReference type="NCBI Taxonomy" id="2496871"/>
    <lineage>
        <taxon>Bacteria</taxon>
        <taxon>Pseudomonadati</taxon>
        <taxon>Pseudomonadota</taxon>
        <taxon>Betaproteobacteria</taxon>
        <taxon>Burkholderiales</taxon>
        <taxon>Sphaerotilaceae</taxon>
        <taxon>Piscinibacter</taxon>
    </lineage>
</organism>
<dbReference type="EMBL" id="QUSW01000004">
    <property type="protein sequence ID" value="RQP23663.1"/>
    <property type="molecule type" value="Genomic_DNA"/>
</dbReference>
<protein>
    <submittedName>
        <fullName evidence="3">Glycine zipper 2TM domain-containing protein</fullName>
    </submittedName>
</protein>
<dbReference type="AlphaFoldDB" id="A0A3N7HPN7"/>
<reference evidence="3 4" key="1">
    <citation type="submission" date="2018-08" db="EMBL/GenBank/DDBJ databases">
        <authorList>
            <person name="Khan S.A."/>
            <person name="Jeon C.O."/>
            <person name="Chun B.H."/>
            <person name="Jeong S.E."/>
        </authorList>
    </citation>
    <scope>NUCLEOTIDE SEQUENCE [LARGE SCALE GENOMIC DNA]</scope>
    <source>
        <strain evidence="3 4">S-16</strain>
    </source>
</reference>